<dbReference type="EMBL" id="GG749561">
    <property type="protein sequence ID" value="KMW69061.1"/>
    <property type="molecule type" value="Genomic_DNA"/>
</dbReference>
<name>A0A0J9ESM4_AJEDA</name>
<feature type="non-terminal residue" evidence="1">
    <location>
        <position position="1"/>
    </location>
</feature>
<dbReference type="OrthoDB" id="4190831at2759"/>
<reference evidence="1" key="1">
    <citation type="submission" date="2010-03" db="EMBL/GenBank/DDBJ databases">
        <title>Annotation of Blastomyces dermatitidis strain ATCC 18188.</title>
        <authorList>
            <consortium name="The Broad Institute Genome Sequencing Platform"/>
            <consortium name="Broad Institute Genome Sequencing Center for Infectious Disease."/>
            <person name="Cuomo C."/>
            <person name="Klein B."/>
            <person name="Sullivan T."/>
            <person name="Heitman J."/>
            <person name="Young S."/>
            <person name="Zeng Q."/>
            <person name="Gargeya S."/>
            <person name="Alvarado L."/>
            <person name="Berlin A.M."/>
            <person name="Chapman S.B."/>
            <person name="Chen Z."/>
            <person name="Freedman E."/>
            <person name="Gellesch M."/>
            <person name="Goldberg J."/>
            <person name="Griggs A."/>
            <person name="Gujja S."/>
            <person name="Heilman E."/>
            <person name="Heiman D."/>
            <person name="Howarth C."/>
            <person name="Mehta T."/>
            <person name="Neiman D."/>
            <person name="Pearson M."/>
            <person name="Roberts A."/>
            <person name="Saif S."/>
            <person name="Shea T."/>
            <person name="Shenoy N."/>
            <person name="Sisk P."/>
            <person name="Stolte C."/>
            <person name="Sykes S."/>
            <person name="White J."/>
            <person name="Yandava C."/>
            <person name="Haas B."/>
            <person name="Nusbaum C."/>
            <person name="Birren B."/>
        </authorList>
    </citation>
    <scope>NUCLEOTIDE SEQUENCE</scope>
    <source>
        <strain evidence="1">ATCC 18188</strain>
    </source>
</reference>
<organism evidence="1">
    <name type="scientific">Ajellomyces dermatitidis (strain ATCC 18188 / CBS 674.68)</name>
    <name type="common">Blastomyces dermatitidis</name>
    <dbReference type="NCBI Taxonomy" id="653446"/>
    <lineage>
        <taxon>Eukaryota</taxon>
        <taxon>Fungi</taxon>
        <taxon>Dikarya</taxon>
        <taxon>Ascomycota</taxon>
        <taxon>Pezizomycotina</taxon>
        <taxon>Eurotiomycetes</taxon>
        <taxon>Eurotiomycetidae</taxon>
        <taxon>Onygenales</taxon>
        <taxon>Ajellomycetaceae</taxon>
        <taxon>Blastomyces</taxon>
    </lineage>
</organism>
<accession>A0A0J9ESM4</accession>
<feature type="non-terminal residue" evidence="1">
    <location>
        <position position="54"/>
    </location>
</feature>
<sequence>KKQSHLNISDISVTSEFSSRLRITYFTRQLINRIITYYEKASDLQDETEISFYQ</sequence>
<dbReference type="Proteomes" id="UP000007802">
    <property type="component" value="Unassembled WGS sequence"/>
</dbReference>
<protein>
    <submittedName>
        <fullName evidence="1">Uncharacterized protein</fullName>
    </submittedName>
</protein>
<gene>
    <name evidence="1" type="ORF">BDDG_13241</name>
</gene>
<evidence type="ECO:0000313" key="1">
    <source>
        <dbReference type="EMBL" id="KMW69061.1"/>
    </source>
</evidence>
<dbReference type="AlphaFoldDB" id="A0A0J9ESM4"/>
<proteinExistence type="predicted"/>